<sequence length="197" mass="22143">MKVDTYYSSKIDDDALAVQRRRHFGKLIALGDVRNLDQDYLNALGPVDLLLSGSPCDQLTLLNPIRMGLAGGESSGNLFYEFFRIRDLLARKAEEERRPFYWLCENTSKMELATKQAMTMALGCMPVTCCSSSFLPAVRRRLFWGNTPYLDQIAEEMKGRMRETSLQDIVGPYRIPMLDLVPTITSSGSGKGLCETP</sequence>
<dbReference type="PANTHER" id="PTHR23068:SF25">
    <property type="entry name" value="DNA (CYTOSINE-5)-METHYLTRANSFERASE DRM2"/>
    <property type="match status" value="1"/>
</dbReference>
<accession>A0AAV7X5N0</accession>
<dbReference type="Gene3D" id="3.40.50.150">
    <property type="entry name" value="Vaccinia Virus protein VP39"/>
    <property type="match status" value="1"/>
</dbReference>
<gene>
    <name evidence="1" type="ORF">ONE63_011430</name>
</gene>
<organism evidence="1 2">
    <name type="scientific">Megalurothrips usitatus</name>
    <name type="common">bean blossom thrips</name>
    <dbReference type="NCBI Taxonomy" id="439358"/>
    <lineage>
        <taxon>Eukaryota</taxon>
        <taxon>Metazoa</taxon>
        <taxon>Ecdysozoa</taxon>
        <taxon>Arthropoda</taxon>
        <taxon>Hexapoda</taxon>
        <taxon>Insecta</taxon>
        <taxon>Pterygota</taxon>
        <taxon>Neoptera</taxon>
        <taxon>Paraneoptera</taxon>
        <taxon>Thysanoptera</taxon>
        <taxon>Terebrantia</taxon>
        <taxon>Thripoidea</taxon>
        <taxon>Thripidae</taxon>
        <taxon>Megalurothrips</taxon>
    </lineage>
</organism>
<proteinExistence type="predicted"/>
<dbReference type="PANTHER" id="PTHR23068">
    <property type="entry name" value="DNA CYTOSINE-5- -METHYLTRANSFERASE 3-RELATED"/>
    <property type="match status" value="1"/>
</dbReference>
<keyword evidence="2" id="KW-1185">Reference proteome</keyword>
<dbReference type="SUPFAM" id="SSF53335">
    <property type="entry name" value="S-adenosyl-L-methionine-dependent methyltransferases"/>
    <property type="match status" value="1"/>
</dbReference>
<reference evidence="1" key="1">
    <citation type="submission" date="2022-12" db="EMBL/GenBank/DDBJ databases">
        <title>Chromosome-level genome assembly of the bean flower thrips Megalurothrips usitatus.</title>
        <authorList>
            <person name="Ma L."/>
            <person name="Liu Q."/>
            <person name="Li H."/>
            <person name="Cai W."/>
        </authorList>
    </citation>
    <scope>NUCLEOTIDE SEQUENCE</scope>
    <source>
        <strain evidence="1">Cailab_2022a</strain>
    </source>
</reference>
<dbReference type="InterPro" id="IPR050390">
    <property type="entry name" value="C5-Methyltransferase"/>
</dbReference>
<name>A0AAV7X5N0_9NEOP</name>
<dbReference type="AlphaFoldDB" id="A0AAV7X5N0"/>
<dbReference type="InterPro" id="IPR029063">
    <property type="entry name" value="SAM-dependent_MTases_sf"/>
</dbReference>
<dbReference type="EMBL" id="JAPTSV010000801">
    <property type="protein sequence ID" value="KAJ1518976.1"/>
    <property type="molecule type" value="Genomic_DNA"/>
</dbReference>
<protein>
    <submittedName>
        <fullName evidence="1">Uncharacterized protein</fullName>
    </submittedName>
</protein>
<dbReference type="GO" id="GO:0005634">
    <property type="term" value="C:nucleus"/>
    <property type="evidence" value="ECO:0007669"/>
    <property type="project" value="TreeGrafter"/>
</dbReference>
<dbReference type="Proteomes" id="UP001075354">
    <property type="component" value="Unassembled WGS sequence"/>
</dbReference>
<comment type="caution">
    <text evidence="1">The sequence shown here is derived from an EMBL/GenBank/DDBJ whole genome shotgun (WGS) entry which is preliminary data.</text>
</comment>
<evidence type="ECO:0000313" key="1">
    <source>
        <dbReference type="EMBL" id="KAJ1518976.1"/>
    </source>
</evidence>
<evidence type="ECO:0000313" key="2">
    <source>
        <dbReference type="Proteomes" id="UP001075354"/>
    </source>
</evidence>